<gene>
    <name evidence="5" type="ORF">Ahu01nite_095950</name>
</gene>
<keyword evidence="1" id="KW-0560">Oxidoreductase</keyword>
<dbReference type="Pfam" id="PF00296">
    <property type="entry name" value="Bac_luciferase"/>
    <property type="match status" value="1"/>
</dbReference>
<keyword evidence="2" id="KW-0503">Monooxygenase</keyword>
<proteinExistence type="predicted"/>
<organism evidence="5 6">
    <name type="scientific">Winogradskya humida</name>
    <dbReference type="NCBI Taxonomy" id="113566"/>
    <lineage>
        <taxon>Bacteria</taxon>
        <taxon>Bacillati</taxon>
        <taxon>Actinomycetota</taxon>
        <taxon>Actinomycetes</taxon>
        <taxon>Micromonosporales</taxon>
        <taxon>Micromonosporaceae</taxon>
        <taxon>Winogradskya</taxon>
    </lineage>
</organism>
<dbReference type="PANTHER" id="PTHR30137">
    <property type="entry name" value="LUCIFERASE-LIKE MONOOXYGENASE"/>
    <property type="match status" value="1"/>
</dbReference>
<dbReference type="InterPro" id="IPR036661">
    <property type="entry name" value="Luciferase-like_sf"/>
</dbReference>
<feature type="domain" description="Luciferase-like" evidence="4">
    <location>
        <begin position="10"/>
        <end position="292"/>
    </location>
</feature>
<dbReference type="Proteomes" id="UP000603200">
    <property type="component" value="Unassembled WGS sequence"/>
</dbReference>
<comment type="caution">
    <text evidence="5">The sequence shown here is derived from an EMBL/GenBank/DDBJ whole genome shotgun (WGS) entry which is preliminary data.</text>
</comment>
<evidence type="ECO:0000256" key="1">
    <source>
        <dbReference type="ARBA" id="ARBA00023002"/>
    </source>
</evidence>
<keyword evidence="6" id="KW-1185">Reference proteome</keyword>
<dbReference type="Gene3D" id="3.20.20.30">
    <property type="entry name" value="Luciferase-like domain"/>
    <property type="match status" value="1"/>
</dbReference>
<protein>
    <submittedName>
        <fullName evidence="5">Luciferase-like monooxygenase</fullName>
    </submittedName>
</protein>
<evidence type="ECO:0000256" key="2">
    <source>
        <dbReference type="ARBA" id="ARBA00023033"/>
    </source>
</evidence>
<name>A0ABQ4A6M1_9ACTN</name>
<evidence type="ECO:0000259" key="4">
    <source>
        <dbReference type="Pfam" id="PF00296"/>
    </source>
</evidence>
<accession>A0ABQ4A6M1</accession>
<evidence type="ECO:0000313" key="5">
    <source>
        <dbReference type="EMBL" id="GIE26493.1"/>
    </source>
</evidence>
<dbReference type="InterPro" id="IPR011251">
    <property type="entry name" value="Luciferase-like_dom"/>
</dbReference>
<evidence type="ECO:0000256" key="3">
    <source>
        <dbReference type="SAM" id="MobiDB-lite"/>
    </source>
</evidence>
<feature type="compositionally biased region" description="Basic and acidic residues" evidence="3">
    <location>
        <begin position="360"/>
        <end position="379"/>
    </location>
</feature>
<dbReference type="InterPro" id="IPR050766">
    <property type="entry name" value="Bact_Lucif_Oxidored"/>
</dbReference>
<dbReference type="EMBL" id="BOMN01000144">
    <property type="protein sequence ID" value="GIE26493.1"/>
    <property type="molecule type" value="Genomic_DNA"/>
</dbReference>
<feature type="region of interest" description="Disordered" evidence="3">
    <location>
        <begin position="335"/>
        <end position="379"/>
    </location>
</feature>
<reference evidence="5 6" key="1">
    <citation type="submission" date="2021-01" db="EMBL/GenBank/DDBJ databases">
        <title>Whole genome shotgun sequence of Actinoplanes humidus NBRC 14915.</title>
        <authorList>
            <person name="Komaki H."/>
            <person name="Tamura T."/>
        </authorList>
    </citation>
    <scope>NUCLEOTIDE SEQUENCE [LARGE SCALE GENOMIC DNA]</scope>
    <source>
        <strain evidence="5 6">NBRC 14915</strain>
    </source>
</reference>
<dbReference type="SUPFAM" id="SSF51679">
    <property type="entry name" value="Bacterial luciferase-like"/>
    <property type="match status" value="1"/>
</dbReference>
<dbReference type="PANTHER" id="PTHR30137:SF8">
    <property type="entry name" value="BLR5498 PROTEIN"/>
    <property type="match status" value="1"/>
</dbReference>
<sequence>MTGREIRPDERFAQALSSARHAEEFGYDAVALGERHAGALLSSGVGVLLGAIAATTTRVRLQTGVSVLSIHDPLRIAEDYATVDQLSRGRLELVIGKGNELRQLPMFGIGNGDQWDALSEKYELLRRLWREENVTWEGRFRGALNDVTSLPRPFAGAPRVWHGSATTLTSAELAAKWGDPLFSANAIQPRDNYTVLIDHYRNEYANHGHDPRFAYVAAGAGFLYLADTTQEAREAFGPTYEKIVAYFNQPGNHTPGNDMTFKNIDDAIARGPVLVGSPQQIAEKILWFHEGFGHDLQSFSLPTMIPHEQQLDMLERLASEVIPVVRKAAPTTLWGEDDPYGTRPAVHGRSTADAAAEIAKTSRDTHAGDGGEDKTHRHD</sequence>
<evidence type="ECO:0000313" key="6">
    <source>
        <dbReference type="Proteomes" id="UP000603200"/>
    </source>
</evidence>